<dbReference type="Pfam" id="PF04539">
    <property type="entry name" value="Sigma70_r3"/>
    <property type="match status" value="1"/>
</dbReference>
<evidence type="ECO:0000313" key="10">
    <source>
        <dbReference type="Proteomes" id="UP001589890"/>
    </source>
</evidence>
<keyword evidence="1" id="KW-0805">Transcription regulation</keyword>
<dbReference type="Pfam" id="PF04545">
    <property type="entry name" value="Sigma70_r4"/>
    <property type="match status" value="1"/>
</dbReference>
<dbReference type="InterPro" id="IPR000943">
    <property type="entry name" value="RNA_pol_sigma70"/>
</dbReference>
<dbReference type="InterPro" id="IPR014284">
    <property type="entry name" value="RNA_pol_sigma-70_dom"/>
</dbReference>
<dbReference type="Gene3D" id="1.20.140.160">
    <property type="match status" value="1"/>
</dbReference>
<keyword evidence="2" id="KW-0731">Sigma factor</keyword>
<dbReference type="EMBL" id="JBHLTC010000035">
    <property type="protein sequence ID" value="MFC0627481.1"/>
    <property type="molecule type" value="Genomic_DNA"/>
</dbReference>
<dbReference type="SUPFAM" id="SSF88659">
    <property type="entry name" value="Sigma3 and sigma4 domains of RNA polymerase sigma factors"/>
    <property type="match status" value="2"/>
</dbReference>
<sequence>MSTPLASRPATSRPPTQAARDRIATQTEKLLRAADGCPEPRRGELLDEVIVLNTPMARTLASRYDGRGVEGDDLTQVAFLGLIKAAHRYRPAPGTDFRSYAIPTIRGELKRHFRDNAWTVRPPRRVQDAQATINTAEGRFVARRHRWPTPAELAAESGLPLDDVMDAQSAQSCFQPLSLDAPVTGGATTQLGSFVADPSEPYELIDQVESLRPALQGLSARDRLILRRRFIEYRTQAEIATEIGVSQMQVSRLLSRILSQLRTTLDAA</sequence>
<evidence type="ECO:0000259" key="8">
    <source>
        <dbReference type="Pfam" id="PF04545"/>
    </source>
</evidence>
<evidence type="ECO:0000259" key="7">
    <source>
        <dbReference type="Pfam" id="PF04542"/>
    </source>
</evidence>
<evidence type="ECO:0000313" key="9">
    <source>
        <dbReference type="EMBL" id="MFC0627481.1"/>
    </source>
</evidence>
<protein>
    <submittedName>
        <fullName evidence="9">Sigma-70 family RNA polymerase sigma factor</fullName>
    </submittedName>
</protein>
<evidence type="ECO:0000256" key="5">
    <source>
        <dbReference type="SAM" id="MobiDB-lite"/>
    </source>
</evidence>
<reference evidence="9 10" key="1">
    <citation type="submission" date="2024-09" db="EMBL/GenBank/DDBJ databases">
        <authorList>
            <person name="Sun Q."/>
            <person name="Mori K."/>
        </authorList>
    </citation>
    <scope>NUCLEOTIDE SEQUENCE [LARGE SCALE GENOMIC DNA]</scope>
    <source>
        <strain evidence="9 10">CGMCC 1.15906</strain>
    </source>
</reference>
<evidence type="ECO:0000259" key="6">
    <source>
        <dbReference type="Pfam" id="PF04539"/>
    </source>
</evidence>
<keyword evidence="4" id="KW-0804">Transcription</keyword>
<dbReference type="InterPro" id="IPR013325">
    <property type="entry name" value="RNA_pol_sigma_r2"/>
</dbReference>
<evidence type="ECO:0000256" key="3">
    <source>
        <dbReference type="ARBA" id="ARBA00023125"/>
    </source>
</evidence>
<name>A0ABV6QS75_9ACTN</name>
<dbReference type="InterPro" id="IPR007624">
    <property type="entry name" value="RNA_pol_sigma70_r3"/>
</dbReference>
<feature type="domain" description="RNA polymerase sigma-70 region 2" evidence="7">
    <location>
        <begin position="53"/>
        <end position="119"/>
    </location>
</feature>
<dbReference type="RefSeq" id="WP_380052324.1">
    <property type="nucleotide sequence ID" value="NZ_JBHLTC010000035.1"/>
</dbReference>
<dbReference type="InterPro" id="IPR007627">
    <property type="entry name" value="RNA_pol_sigma70_r2"/>
</dbReference>
<dbReference type="NCBIfam" id="TIGR02937">
    <property type="entry name" value="sigma70-ECF"/>
    <property type="match status" value="1"/>
</dbReference>
<evidence type="ECO:0000256" key="1">
    <source>
        <dbReference type="ARBA" id="ARBA00023015"/>
    </source>
</evidence>
<dbReference type="InterPro" id="IPR007630">
    <property type="entry name" value="RNA_pol_sigma70_r4"/>
</dbReference>
<keyword evidence="10" id="KW-1185">Reference proteome</keyword>
<evidence type="ECO:0000256" key="2">
    <source>
        <dbReference type="ARBA" id="ARBA00023082"/>
    </source>
</evidence>
<dbReference type="InterPro" id="IPR013324">
    <property type="entry name" value="RNA_pol_sigma_r3/r4-like"/>
</dbReference>
<feature type="domain" description="RNA polymerase sigma-70 region 4" evidence="8">
    <location>
        <begin position="214"/>
        <end position="262"/>
    </location>
</feature>
<dbReference type="PANTHER" id="PTHR30385:SF4">
    <property type="entry name" value="RNA POLYMERASE SIGMA-E FACTOR"/>
    <property type="match status" value="1"/>
</dbReference>
<feature type="domain" description="RNA polymerase sigma-70 region 3" evidence="6">
    <location>
        <begin position="133"/>
        <end position="199"/>
    </location>
</feature>
<dbReference type="Proteomes" id="UP001589890">
    <property type="component" value="Unassembled WGS sequence"/>
</dbReference>
<dbReference type="SUPFAM" id="SSF88946">
    <property type="entry name" value="Sigma2 domain of RNA polymerase sigma factors"/>
    <property type="match status" value="1"/>
</dbReference>
<dbReference type="Pfam" id="PF04542">
    <property type="entry name" value="Sigma70_r2"/>
    <property type="match status" value="1"/>
</dbReference>
<keyword evidence="3" id="KW-0238">DNA-binding</keyword>
<comment type="caution">
    <text evidence="9">The sequence shown here is derived from an EMBL/GenBank/DDBJ whole genome shotgun (WGS) entry which is preliminary data.</text>
</comment>
<accession>A0ABV6QS75</accession>
<feature type="compositionally biased region" description="Polar residues" evidence="5">
    <location>
        <begin position="1"/>
        <end position="15"/>
    </location>
</feature>
<dbReference type="PRINTS" id="PR00046">
    <property type="entry name" value="SIGMA70FCT"/>
</dbReference>
<dbReference type="CDD" id="cd06171">
    <property type="entry name" value="Sigma70_r4"/>
    <property type="match status" value="1"/>
</dbReference>
<organism evidence="9 10">
    <name type="scientific">Kribbella deserti</name>
    <dbReference type="NCBI Taxonomy" id="1926257"/>
    <lineage>
        <taxon>Bacteria</taxon>
        <taxon>Bacillati</taxon>
        <taxon>Actinomycetota</taxon>
        <taxon>Actinomycetes</taxon>
        <taxon>Propionibacteriales</taxon>
        <taxon>Kribbellaceae</taxon>
        <taxon>Kribbella</taxon>
    </lineage>
</organism>
<proteinExistence type="predicted"/>
<feature type="region of interest" description="Disordered" evidence="5">
    <location>
        <begin position="1"/>
        <end position="22"/>
    </location>
</feature>
<dbReference type="PANTHER" id="PTHR30385">
    <property type="entry name" value="SIGMA FACTOR F FLAGELLAR"/>
    <property type="match status" value="1"/>
</dbReference>
<gene>
    <name evidence="9" type="ORF">ACFFGN_25630</name>
</gene>
<dbReference type="Gene3D" id="1.20.120.1810">
    <property type="match status" value="1"/>
</dbReference>
<evidence type="ECO:0000256" key="4">
    <source>
        <dbReference type="ARBA" id="ARBA00023163"/>
    </source>
</evidence>